<name>A0A6I2R8T8_FLAPL</name>
<feature type="region of interest" description="Disordered" evidence="1">
    <location>
        <begin position="128"/>
        <end position="147"/>
    </location>
</feature>
<dbReference type="EMBL" id="WKPR01000030">
    <property type="protein sequence ID" value="MSB21943.1"/>
    <property type="molecule type" value="Genomic_DNA"/>
</dbReference>
<dbReference type="RefSeq" id="WP_108981870.1">
    <property type="nucleotide sequence ID" value="NZ_JAQLWY010000042.1"/>
</dbReference>
<comment type="caution">
    <text evidence="2">The sequence shown here is derived from an EMBL/GenBank/DDBJ whole genome shotgun (WGS) entry which is preliminary data.</text>
</comment>
<evidence type="ECO:0000313" key="3">
    <source>
        <dbReference type="Proteomes" id="UP000434475"/>
    </source>
</evidence>
<proteinExistence type="predicted"/>
<reference evidence="2 3" key="1">
    <citation type="journal article" date="2019" name="Nat. Med.">
        <title>A library of human gut bacterial isolates paired with longitudinal multiomics data enables mechanistic microbiome research.</title>
        <authorList>
            <person name="Poyet M."/>
            <person name="Groussin M."/>
            <person name="Gibbons S.M."/>
            <person name="Avila-Pacheco J."/>
            <person name="Jiang X."/>
            <person name="Kearney S.M."/>
            <person name="Perrotta A.R."/>
            <person name="Berdy B."/>
            <person name="Zhao S."/>
            <person name="Lieberman T.D."/>
            <person name="Swanson P.K."/>
            <person name="Smith M."/>
            <person name="Roesemann S."/>
            <person name="Alexander J.E."/>
            <person name="Rich S.A."/>
            <person name="Livny J."/>
            <person name="Vlamakis H."/>
            <person name="Clish C."/>
            <person name="Bullock K."/>
            <person name="Deik A."/>
            <person name="Scott J."/>
            <person name="Pierce K.A."/>
            <person name="Xavier R.J."/>
            <person name="Alm E.J."/>
        </authorList>
    </citation>
    <scope>NUCLEOTIDE SEQUENCE [LARGE SCALE GENOMIC DNA]</scope>
    <source>
        <strain evidence="2 3">BIOML-A2</strain>
    </source>
</reference>
<protein>
    <submittedName>
        <fullName evidence="2">Uncharacterized protein</fullName>
    </submittedName>
</protein>
<accession>A0A6I2R8T8</accession>
<dbReference type="AlphaFoldDB" id="A0A6I2R8T8"/>
<dbReference type="Proteomes" id="UP000434475">
    <property type="component" value="Unassembled WGS sequence"/>
</dbReference>
<evidence type="ECO:0000313" key="2">
    <source>
        <dbReference type="EMBL" id="MSB21943.1"/>
    </source>
</evidence>
<sequence length="189" mass="22396">MKREHTACEFKMDPSLPVLLVAERADSYGFYLCKAQHLSEQDKQRFSDDWKERILHPVSEEVELKHMHCEDFYSVVQTSQYEGAFLGCSNQVYSISQEQWDQLLATDARRSMERAEKEKQEEVESLRIQKQQAEHQMQDGRLPDRDGARRLRKQYNDTYNEGGEGFVPHFFFQEEYLSICSRLTELEQN</sequence>
<evidence type="ECO:0000256" key="1">
    <source>
        <dbReference type="SAM" id="MobiDB-lite"/>
    </source>
</evidence>
<gene>
    <name evidence="2" type="ORF">GKE97_20915</name>
</gene>
<organism evidence="2 3">
    <name type="scientific">Flavonifractor plautii</name>
    <name type="common">Fusobacterium plautii</name>
    <dbReference type="NCBI Taxonomy" id="292800"/>
    <lineage>
        <taxon>Bacteria</taxon>
        <taxon>Bacillati</taxon>
        <taxon>Bacillota</taxon>
        <taxon>Clostridia</taxon>
        <taxon>Eubacteriales</taxon>
        <taxon>Oscillospiraceae</taxon>
        <taxon>Flavonifractor</taxon>
    </lineage>
</organism>